<evidence type="ECO:0000313" key="1">
    <source>
        <dbReference type="EMBL" id="SFA96776.1"/>
    </source>
</evidence>
<protein>
    <submittedName>
        <fullName evidence="1">Uncharacterized protein</fullName>
    </submittedName>
</protein>
<proteinExistence type="predicted"/>
<dbReference type="Proteomes" id="UP000198838">
    <property type="component" value="Unassembled WGS sequence"/>
</dbReference>
<name>A0A1I0X8M0_9FIRM</name>
<dbReference type="STRING" id="1120918.SAMN05216249_1061"/>
<organism evidence="1 2">
    <name type="scientific">Acetitomaculum ruminis DSM 5522</name>
    <dbReference type="NCBI Taxonomy" id="1120918"/>
    <lineage>
        <taxon>Bacteria</taxon>
        <taxon>Bacillati</taxon>
        <taxon>Bacillota</taxon>
        <taxon>Clostridia</taxon>
        <taxon>Lachnospirales</taxon>
        <taxon>Lachnospiraceae</taxon>
        <taxon>Acetitomaculum</taxon>
    </lineage>
</organism>
<sequence length="625" mass="68964">EDTTYLVMALSGSGYRELYLGTYEKAVANGDGTKDKGNDSWIHGYLNNDSKYEFKIPLTDDMLSGKSVAVTAISNSYYEKYLNGTNDLARIFYPRQFQIDVEKGTLTTGDYDEKVNVTVTNSTELTGLDITQAFLNTVGGPNSNNYSEKLIIMMADNQYDKAFLGNAKDAAVNGGTALKDGGFELEFKDNFEIKTVVSFHDAAANTWKELNVFFNKGDSRLYIYPAKLTSGKYLIDLTSSLKMFKYDNPVDVVVKGDTATVKIHSVVSNSRYDRMFIGKYANLDESKAIVGEADPGNAEDKSDAYYFTFDIPTTSLTDFTPIYYVLRYREGYSQDHSGDWYQSKSKEDYYLTVTGIKKENTSAVEISEKDVSDILDVVYTGKALKPEVTVTVNGQKLTVEKDYIITYTNNINAGTAKVTIEGIGDYEGSITKTFKIKKASQSITTAFISKKVNATKTTNYSISAKKAQGSLSYKVASTPKKAANFISVNSKGVITLKKGAYEGTYKIKITAKETKNYKSASKIISLKVEKASQKLEIKVKSKKINYSNVKKKNQSFEIGAKAAGKITYKIASTPSKNAGKYISVNKNGKVTLKKNAPKGNYVIKITAKATTIYKQATGLVKVVVK</sequence>
<accession>A0A1I0X8M0</accession>
<keyword evidence="2" id="KW-1185">Reference proteome</keyword>
<feature type="non-terminal residue" evidence="1">
    <location>
        <position position="1"/>
    </location>
</feature>
<dbReference type="AlphaFoldDB" id="A0A1I0X8M0"/>
<dbReference type="EMBL" id="FOJY01000006">
    <property type="protein sequence ID" value="SFA96776.1"/>
    <property type="molecule type" value="Genomic_DNA"/>
</dbReference>
<reference evidence="1 2" key="1">
    <citation type="submission" date="2016-10" db="EMBL/GenBank/DDBJ databases">
        <authorList>
            <person name="de Groot N.N."/>
        </authorList>
    </citation>
    <scope>NUCLEOTIDE SEQUENCE [LARGE SCALE GENOMIC DNA]</scope>
    <source>
        <strain evidence="1 2">DSM 5522</strain>
    </source>
</reference>
<gene>
    <name evidence="1" type="ORF">SAMN05216249_1061</name>
</gene>
<evidence type="ECO:0000313" key="2">
    <source>
        <dbReference type="Proteomes" id="UP000198838"/>
    </source>
</evidence>